<dbReference type="OrthoDB" id="5362656at2759"/>
<evidence type="ECO:0000313" key="2">
    <source>
        <dbReference type="EMBL" id="KAF2877193.1"/>
    </source>
</evidence>
<evidence type="ECO:0008006" key="4">
    <source>
        <dbReference type="Google" id="ProtNLM"/>
    </source>
</evidence>
<feature type="compositionally biased region" description="Pro residues" evidence="1">
    <location>
        <begin position="442"/>
        <end position="453"/>
    </location>
</feature>
<feature type="region of interest" description="Disordered" evidence="1">
    <location>
        <begin position="399"/>
        <end position="418"/>
    </location>
</feature>
<dbReference type="InterPro" id="IPR036322">
    <property type="entry name" value="WD40_repeat_dom_sf"/>
</dbReference>
<dbReference type="Gene3D" id="2.130.10.10">
    <property type="entry name" value="YVTN repeat-like/Quinoprotein amine dehydrogenase"/>
    <property type="match status" value="1"/>
</dbReference>
<dbReference type="EMBL" id="JAADJZ010000002">
    <property type="protein sequence ID" value="KAF2877193.1"/>
    <property type="molecule type" value="Genomic_DNA"/>
</dbReference>
<keyword evidence="3" id="KW-1185">Reference proteome</keyword>
<comment type="caution">
    <text evidence="2">The sequence shown here is derived from an EMBL/GenBank/DDBJ whole genome shotgun (WGS) entry which is preliminary data.</text>
</comment>
<evidence type="ECO:0000256" key="1">
    <source>
        <dbReference type="SAM" id="MobiDB-lite"/>
    </source>
</evidence>
<organism evidence="2 3">
    <name type="scientific">Massariosphaeria phaeospora</name>
    <dbReference type="NCBI Taxonomy" id="100035"/>
    <lineage>
        <taxon>Eukaryota</taxon>
        <taxon>Fungi</taxon>
        <taxon>Dikarya</taxon>
        <taxon>Ascomycota</taxon>
        <taxon>Pezizomycotina</taxon>
        <taxon>Dothideomycetes</taxon>
        <taxon>Pleosporomycetidae</taxon>
        <taxon>Pleosporales</taxon>
        <taxon>Pleosporales incertae sedis</taxon>
        <taxon>Massariosphaeria</taxon>
    </lineage>
</organism>
<evidence type="ECO:0000313" key="3">
    <source>
        <dbReference type="Proteomes" id="UP000481861"/>
    </source>
</evidence>
<dbReference type="Proteomes" id="UP000481861">
    <property type="component" value="Unassembled WGS sequence"/>
</dbReference>
<gene>
    <name evidence="2" type="ORF">BDV95DRAFT_463201</name>
</gene>
<protein>
    <recommendedName>
        <fullName evidence="4">WD40-repeat-containing domain protein</fullName>
    </recommendedName>
</protein>
<proteinExistence type="predicted"/>
<feature type="region of interest" description="Disordered" evidence="1">
    <location>
        <begin position="428"/>
        <end position="478"/>
    </location>
</feature>
<dbReference type="InterPro" id="IPR015943">
    <property type="entry name" value="WD40/YVTN_repeat-like_dom_sf"/>
</dbReference>
<name>A0A7C8IIE4_9PLEO</name>
<accession>A0A7C8IIE4</accession>
<reference evidence="2 3" key="1">
    <citation type="submission" date="2020-01" db="EMBL/GenBank/DDBJ databases">
        <authorList>
            <consortium name="DOE Joint Genome Institute"/>
            <person name="Haridas S."/>
            <person name="Albert R."/>
            <person name="Binder M."/>
            <person name="Bloem J."/>
            <person name="Labutti K."/>
            <person name="Salamov A."/>
            <person name="Andreopoulos B."/>
            <person name="Baker S.E."/>
            <person name="Barry K."/>
            <person name="Bills G."/>
            <person name="Bluhm B.H."/>
            <person name="Cannon C."/>
            <person name="Castanera R."/>
            <person name="Culley D.E."/>
            <person name="Daum C."/>
            <person name="Ezra D."/>
            <person name="Gonzalez J.B."/>
            <person name="Henrissat B."/>
            <person name="Kuo A."/>
            <person name="Liang C."/>
            <person name="Lipzen A."/>
            <person name="Lutzoni F."/>
            <person name="Magnuson J."/>
            <person name="Mondo S."/>
            <person name="Nolan M."/>
            <person name="Ohm R."/>
            <person name="Pangilinan J."/>
            <person name="Park H.-J.H."/>
            <person name="Ramirez L."/>
            <person name="Alfaro M."/>
            <person name="Sun H."/>
            <person name="Tritt A."/>
            <person name="Yoshinaga Y."/>
            <person name="Zwiers L.-H.L."/>
            <person name="Turgeon B.G."/>
            <person name="Goodwin S.B."/>
            <person name="Spatafora J.W."/>
            <person name="Crous P.W."/>
            <person name="Grigoriev I.V."/>
        </authorList>
    </citation>
    <scope>NUCLEOTIDE SEQUENCE [LARGE SCALE GENOMIC DNA]</scope>
    <source>
        <strain evidence="2 3">CBS 611.86</strain>
    </source>
</reference>
<feature type="non-terminal residue" evidence="2">
    <location>
        <position position="478"/>
    </location>
</feature>
<dbReference type="AlphaFoldDB" id="A0A7C8IIE4"/>
<sequence length="478" mass="51336">MPTTSQLPPDHNLCVTTPSAIYFHTSSTRRRLFQCATPEGILNARAAKDNSGLLAVADSQLVILFDAARGRDREYRLKSGDGEPRLLLFSPSSCVLYFTTSLSTSIQAYSIASAELLPPTQVHLSPPSVLAISTDGNILLSASPTPPMILMQDLRGGSGSPVNFQSGDSRSPVTCAAFQAHDSFSHVPHFVFMLGFQDGTLALYRVTLPTLSRPHGESYLFQAQAYQLQPTRIGAIKKLHKAAMGGITAAEFMPGYKARVVSIGHDGRCRLYVAGSALCLAVATTATTAPFASRGRKDKTVFLDGGSTEGHDQVYQGVETLIAVGTQAGKVSVFNTLGLLVHEVEMEMPVLAIEWVGDMSAPSLLANRHASSSSPPEPHPVLDLLMGEYENAAAEECGTVRKTPSPTKGAGIGSPVPLARTKDLFSLDHPRRASTRLVQQPPANPSSPPPPPDETQSRPRRKSYLRPRIATETFRDPK</sequence>
<dbReference type="SUPFAM" id="SSF50978">
    <property type="entry name" value="WD40 repeat-like"/>
    <property type="match status" value="1"/>
</dbReference>